<name>A0A3B0UMI0_9ZZZZ</name>
<dbReference type="InterPro" id="IPR002716">
    <property type="entry name" value="PIN_dom"/>
</dbReference>
<dbReference type="PANTHER" id="PTHR34610:SF4">
    <property type="entry name" value="SLL8027 PROTEIN"/>
    <property type="match status" value="1"/>
</dbReference>
<dbReference type="Pfam" id="PF13470">
    <property type="entry name" value="PIN_3"/>
    <property type="match status" value="1"/>
</dbReference>
<dbReference type="InterPro" id="IPR002850">
    <property type="entry name" value="PIN_toxin-like"/>
</dbReference>
<dbReference type="PANTHER" id="PTHR34610">
    <property type="entry name" value="SSL7007 PROTEIN"/>
    <property type="match status" value="1"/>
</dbReference>
<evidence type="ECO:0000259" key="1">
    <source>
        <dbReference type="Pfam" id="PF13470"/>
    </source>
</evidence>
<reference evidence="2" key="1">
    <citation type="submission" date="2018-06" db="EMBL/GenBank/DDBJ databases">
        <authorList>
            <person name="Zhirakovskaya E."/>
        </authorList>
    </citation>
    <scope>NUCLEOTIDE SEQUENCE</scope>
</reference>
<dbReference type="CDD" id="cd09854">
    <property type="entry name" value="PIN_VapC-like"/>
    <property type="match status" value="1"/>
</dbReference>
<evidence type="ECO:0000313" key="2">
    <source>
        <dbReference type="EMBL" id="VAW30320.1"/>
    </source>
</evidence>
<dbReference type="Gene3D" id="3.40.50.1010">
    <property type="entry name" value="5'-nuclease"/>
    <property type="match status" value="1"/>
</dbReference>
<dbReference type="AlphaFoldDB" id="A0A3B0UMI0"/>
<protein>
    <recommendedName>
        <fullName evidence="1">PIN domain-containing protein</fullName>
    </recommendedName>
</protein>
<dbReference type="EMBL" id="UOEU01000042">
    <property type="protein sequence ID" value="VAW30320.1"/>
    <property type="molecule type" value="Genomic_DNA"/>
</dbReference>
<gene>
    <name evidence="2" type="ORF">MNBD_CHLOROFLEXI01-2238</name>
</gene>
<accession>A0A3B0UMI0</accession>
<feature type="domain" description="PIN" evidence="1">
    <location>
        <begin position="6"/>
        <end position="116"/>
    </location>
</feature>
<sequence length="150" mass="16125">MSIPDVFLDTSALFSGIWSATGGARMLLKLGEAGAINLFVSSQVLTEIESVLRRKLPQNLGILALLLDRSRVSVISSGSEDQIAACNGIVNYLPDAVVLAAAWTAKIDCFVTLDRKHFLDNQQLHDTAPFAVGTPGSCLAWYRNKLSSTS</sequence>
<proteinExistence type="predicted"/>
<organism evidence="2">
    <name type="scientific">hydrothermal vent metagenome</name>
    <dbReference type="NCBI Taxonomy" id="652676"/>
    <lineage>
        <taxon>unclassified sequences</taxon>
        <taxon>metagenomes</taxon>
        <taxon>ecological metagenomes</taxon>
    </lineage>
</organism>
<dbReference type="SUPFAM" id="SSF88723">
    <property type="entry name" value="PIN domain-like"/>
    <property type="match status" value="1"/>
</dbReference>
<dbReference type="InterPro" id="IPR029060">
    <property type="entry name" value="PIN-like_dom_sf"/>
</dbReference>